<reference evidence="1 2" key="1">
    <citation type="journal article" date="2015" name="Genome Announc.">
        <title>Genome Sequence of 'Candidatus Thioglobus autotrophica' Strain EF1, a Chemoautotroph from the SUP05 Clade of Marine Gammaproteobacteria.</title>
        <authorList>
            <person name="Shah V."/>
            <person name="Morris R.M."/>
        </authorList>
    </citation>
    <scope>NUCLEOTIDE SEQUENCE [LARGE SCALE GENOMIC DNA]</scope>
    <source>
        <strain evidence="1 2">EF1</strain>
    </source>
</reference>
<gene>
    <name evidence="1" type="ORF">SP60_06480</name>
</gene>
<dbReference type="Proteomes" id="UP000058020">
    <property type="component" value="Chromosome"/>
</dbReference>
<dbReference type="AlphaFoldDB" id="A0A0M4NJK7"/>
<evidence type="ECO:0000313" key="1">
    <source>
        <dbReference type="EMBL" id="ALE52876.1"/>
    </source>
</evidence>
<name>A0A0M4NJK7_9GAMM</name>
<proteinExistence type="predicted"/>
<keyword evidence="2" id="KW-1185">Reference proteome</keyword>
<evidence type="ECO:0000313" key="2">
    <source>
        <dbReference type="Proteomes" id="UP000058020"/>
    </source>
</evidence>
<dbReference type="EMBL" id="CP010552">
    <property type="protein sequence ID" value="ALE52876.1"/>
    <property type="molecule type" value="Genomic_DNA"/>
</dbReference>
<dbReference type="KEGG" id="tho:SP60_06480"/>
<dbReference type="RefSeq" id="WP_053951849.1">
    <property type="nucleotide sequence ID" value="NZ_CP010552.1"/>
</dbReference>
<sequence>MKNRNALLAILASLLIVGGYLYQWVNERSVTHDVQVSKCQISKSICMVGLDGDKSIEFSITPQGIPTTQALSLSVLTHGLDADEISVNFEGIEIDHHLPPYLLNKIDDEKYIGKGFLSLCVLDTMHWLAHVKIQEGQTIWRISFPFETHKAN</sequence>
<dbReference type="STRING" id="1705394.SP60_06480"/>
<protein>
    <submittedName>
        <fullName evidence="1">Uncharacterized protein</fullName>
    </submittedName>
</protein>
<accession>A0A0M4NJK7</accession>
<organism evidence="1 2">
    <name type="scientific">Candidatus Thioglobus autotrophicus</name>
    <dbReference type="NCBI Taxonomy" id="1705394"/>
    <lineage>
        <taxon>Bacteria</taxon>
        <taxon>Pseudomonadati</taxon>
        <taxon>Pseudomonadota</taxon>
        <taxon>Gammaproteobacteria</taxon>
        <taxon>Candidatus Pseudothioglobaceae</taxon>
        <taxon>Candidatus Thioglobus</taxon>
    </lineage>
</organism>
<dbReference type="OrthoDB" id="5917490at2"/>